<protein>
    <submittedName>
        <fullName evidence="5">ABC transporter, ATP-binding protein YnjD</fullName>
    </submittedName>
</protein>
<keyword evidence="6" id="KW-1185">Reference proteome</keyword>
<keyword evidence="2" id="KW-0547">Nucleotide-binding</keyword>
<dbReference type="Gene3D" id="3.40.50.300">
    <property type="entry name" value="P-loop containing nucleotide triphosphate hydrolases"/>
    <property type="match status" value="1"/>
</dbReference>
<dbReference type="PANTHER" id="PTHR42781:SF4">
    <property type="entry name" value="SPERMIDINE_PUTRESCINE IMPORT ATP-BINDING PROTEIN POTA"/>
    <property type="match status" value="1"/>
</dbReference>
<evidence type="ECO:0000256" key="2">
    <source>
        <dbReference type="ARBA" id="ARBA00022741"/>
    </source>
</evidence>
<keyword evidence="1" id="KW-0813">Transport</keyword>
<reference evidence="5 6" key="1">
    <citation type="submission" date="2017-08" db="EMBL/GenBank/DDBJ databases">
        <title>Multipartite genome sequences of Sinorhizobium species nodulating soybeans.</title>
        <authorList>
            <person name="Tian C.F."/>
        </authorList>
    </citation>
    <scope>NUCLEOTIDE SEQUENCE [LARGE SCALE GENOMIC DNA]</scope>
    <source>
        <strain evidence="5 6">CCBAU 05684</strain>
    </source>
</reference>
<sequence length="227" mass="24221">MQDFARANSPTRSKSLMLSDVRIRLAGRTLLALSATVMPGEILTVMGPSGSGKSTLLAFAGGFLDPAFEASGKVLIGDEDLTGLAANRRHAGILFQDPLLFPHLSVGGNILFAIPQSVSGRRARRELAEQALDEVGLAGFFDRDPETLSGGEKARVALQRVLISAPRFLLLDEPFSKLDTALRQQTRDLVFFKARASRLPAVLVTHDEADAEAAGGLVIEIGREGDG</sequence>
<dbReference type="InterPro" id="IPR003593">
    <property type="entry name" value="AAA+_ATPase"/>
</dbReference>
<dbReference type="InterPro" id="IPR003439">
    <property type="entry name" value="ABC_transporter-like_ATP-bd"/>
</dbReference>
<evidence type="ECO:0000259" key="4">
    <source>
        <dbReference type="PROSITE" id="PS50893"/>
    </source>
</evidence>
<dbReference type="KEGG" id="esj:SJ05684_c34360"/>
<dbReference type="InterPro" id="IPR050093">
    <property type="entry name" value="ABC_SmlMolc_Importer"/>
</dbReference>
<dbReference type="STRING" id="716928.GCA_000261485_01064"/>
<evidence type="ECO:0000256" key="1">
    <source>
        <dbReference type="ARBA" id="ARBA00022448"/>
    </source>
</evidence>
<feature type="domain" description="ABC transporter" evidence="4">
    <location>
        <begin position="11"/>
        <end position="221"/>
    </location>
</feature>
<evidence type="ECO:0000313" key="6">
    <source>
        <dbReference type="Proteomes" id="UP000217211"/>
    </source>
</evidence>
<evidence type="ECO:0000256" key="3">
    <source>
        <dbReference type="ARBA" id="ARBA00022840"/>
    </source>
</evidence>
<gene>
    <name evidence="5" type="ORF">SJ05684_c34360</name>
</gene>
<dbReference type="GO" id="GO:0005524">
    <property type="term" value="F:ATP binding"/>
    <property type="evidence" value="ECO:0007669"/>
    <property type="project" value="UniProtKB-KW"/>
</dbReference>
<dbReference type="AlphaFoldDB" id="A0A249PG23"/>
<dbReference type="SMART" id="SM00382">
    <property type="entry name" value="AAA"/>
    <property type="match status" value="1"/>
</dbReference>
<dbReference type="Pfam" id="PF00005">
    <property type="entry name" value="ABC_tran"/>
    <property type="match status" value="1"/>
</dbReference>
<dbReference type="RefSeq" id="WP_034852527.1">
    <property type="nucleotide sequence ID" value="NZ_AJQT01000019.1"/>
</dbReference>
<dbReference type="SUPFAM" id="SSF52540">
    <property type="entry name" value="P-loop containing nucleoside triphosphate hydrolases"/>
    <property type="match status" value="1"/>
</dbReference>
<dbReference type="InterPro" id="IPR027417">
    <property type="entry name" value="P-loop_NTPase"/>
</dbReference>
<dbReference type="Proteomes" id="UP000217211">
    <property type="component" value="Chromosome"/>
</dbReference>
<proteinExistence type="predicted"/>
<name>A0A249PG23_9HYPH</name>
<dbReference type="GO" id="GO:0016887">
    <property type="term" value="F:ATP hydrolysis activity"/>
    <property type="evidence" value="ECO:0007669"/>
    <property type="project" value="InterPro"/>
</dbReference>
<dbReference type="PROSITE" id="PS50893">
    <property type="entry name" value="ABC_TRANSPORTER_2"/>
    <property type="match status" value="1"/>
</dbReference>
<organism evidence="5 6">
    <name type="scientific">Sinorhizobium sojae CCBAU 05684</name>
    <dbReference type="NCBI Taxonomy" id="716928"/>
    <lineage>
        <taxon>Bacteria</taxon>
        <taxon>Pseudomonadati</taxon>
        <taxon>Pseudomonadota</taxon>
        <taxon>Alphaproteobacteria</taxon>
        <taxon>Hyphomicrobiales</taxon>
        <taxon>Rhizobiaceae</taxon>
        <taxon>Sinorhizobium/Ensifer group</taxon>
        <taxon>Sinorhizobium</taxon>
    </lineage>
</organism>
<dbReference type="eggNOG" id="COG4136">
    <property type="taxonomic scope" value="Bacteria"/>
</dbReference>
<dbReference type="OrthoDB" id="9802264at2"/>
<dbReference type="PANTHER" id="PTHR42781">
    <property type="entry name" value="SPERMIDINE/PUTRESCINE IMPORT ATP-BINDING PROTEIN POTA"/>
    <property type="match status" value="1"/>
</dbReference>
<dbReference type="EMBL" id="CP023067">
    <property type="protein sequence ID" value="ASY64858.1"/>
    <property type="molecule type" value="Genomic_DNA"/>
</dbReference>
<evidence type="ECO:0000313" key="5">
    <source>
        <dbReference type="EMBL" id="ASY64858.1"/>
    </source>
</evidence>
<keyword evidence="3 5" id="KW-0067">ATP-binding</keyword>
<accession>A0A249PG23</accession>